<evidence type="ECO:0000313" key="2">
    <source>
        <dbReference type="Proteomes" id="UP000190890"/>
    </source>
</evidence>
<gene>
    <name evidence="1" type="ORF">CLPUN_13860</name>
</gene>
<dbReference type="AlphaFoldDB" id="A0A1S8TRD6"/>
<comment type="caution">
    <text evidence="1">The sequence shown here is derived from an EMBL/GenBank/DDBJ whole genome shotgun (WGS) entry which is preliminary data.</text>
</comment>
<sequence>MNLKKTGKILTVMAATAALIASLVKDKKTKDTNE</sequence>
<accession>A0A1S8TRD6</accession>
<name>A0A1S8TRD6_9CLOT</name>
<reference evidence="1 2" key="1">
    <citation type="submission" date="2016-05" db="EMBL/GenBank/DDBJ databases">
        <title>Microbial solvent formation.</title>
        <authorList>
            <person name="Poehlein A."/>
            <person name="Montoya Solano J.D."/>
            <person name="Flitsch S."/>
            <person name="Krabben P."/>
            <person name="Duerre P."/>
            <person name="Daniel R."/>
        </authorList>
    </citation>
    <scope>NUCLEOTIDE SEQUENCE [LARGE SCALE GENOMIC DNA]</scope>
    <source>
        <strain evidence="1 2">DSM 2619</strain>
    </source>
</reference>
<dbReference type="EMBL" id="LZZM01000089">
    <property type="protein sequence ID" value="OOM80276.1"/>
    <property type="molecule type" value="Genomic_DNA"/>
</dbReference>
<keyword evidence="2" id="KW-1185">Reference proteome</keyword>
<dbReference type="STRING" id="29367.CLPUN_13860"/>
<organism evidence="1 2">
    <name type="scientific">Clostridium puniceum</name>
    <dbReference type="NCBI Taxonomy" id="29367"/>
    <lineage>
        <taxon>Bacteria</taxon>
        <taxon>Bacillati</taxon>
        <taxon>Bacillota</taxon>
        <taxon>Clostridia</taxon>
        <taxon>Eubacteriales</taxon>
        <taxon>Clostridiaceae</taxon>
        <taxon>Clostridium</taxon>
    </lineage>
</organism>
<protein>
    <submittedName>
        <fullName evidence="1">Uncharacterized protein</fullName>
    </submittedName>
</protein>
<proteinExistence type="predicted"/>
<evidence type="ECO:0000313" key="1">
    <source>
        <dbReference type="EMBL" id="OOM80276.1"/>
    </source>
</evidence>
<dbReference type="Proteomes" id="UP000190890">
    <property type="component" value="Unassembled WGS sequence"/>
</dbReference>